<organism evidence="7 8">
    <name type="scientific">Rhododendron williamsianum</name>
    <dbReference type="NCBI Taxonomy" id="262921"/>
    <lineage>
        <taxon>Eukaryota</taxon>
        <taxon>Viridiplantae</taxon>
        <taxon>Streptophyta</taxon>
        <taxon>Embryophyta</taxon>
        <taxon>Tracheophyta</taxon>
        <taxon>Spermatophyta</taxon>
        <taxon>Magnoliopsida</taxon>
        <taxon>eudicotyledons</taxon>
        <taxon>Gunneridae</taxon>
        <taxon>Pentapetalae</taxon>
        <taxon>asterids</taxon>
        <taxon>Ericales</taxon>
        <taxon>Ericaceae</taxon>
        <taxon>Ericoideae</taxon>
        <taxon>Rhodoreae</taxon>
        <taxon>Rhododendron</taxon>
    </lineage>
</organism>
<dbReference type="SUPFAM" id="SSF49879">
    <property type="entry name" value="SMAD/FHA domain"/>
    <property type="match status" value="1"/>
</dbReference>
<evidence type="ECO:0000259" key="6">
    <source>
        <dbReference type="PROSITE" id="PS50006"/>
    </source>
</evidence>
<dbReference type="GO" id="GO:0016818">
    <property type="term" value="F:hydrolase activity, acting on acid anhydrides, in phosphorus-containing anhydrides"/>
    <property type="evidence" value="ECO:0007669"/>
    <property type="project" value="InterPro"/>
</dbReference>
<feature type="non-terminal residue" evidence="7">
    <location>
        <position position="1"/>
    </location>
</feature>
<dbReference type="AlphaFoldDB" id="A0A6A4MLE5"/>
<dbReference type="Pfam" id="PF06087">
    <property type="entry name" value="Tyr-DNA_phospho"/>
    <property type="match status" value="2"/>
</dbReference>
<dbReference type="InterPro" id="IPR000253">
    <property type="entry name" value="FHA_dom"/>
</dbReference>
<feature type="binding site" evidence="4">
    <location>
        <position position="435"/>
    </location>
    <ligand>
        <name>substrate</name>
    </ligand>
</feature>
<dbReference type="GO" id="GO:0003676">
    <property type="term" value="F:nucleic acid binding"/>
    <property type="evidence" value="ECO:0007669"/>
    <property type="project" value="InterPro"/>
</dbReference>
<dbReference type="InterPro" id="IPR008984">
    <property type="entry name" value="SMAD_FHA_dom_sf"/>
</dbReference>
<dbReference type="InterPro" id="IPR014905">
    <property type="entry name" value="HIRAN"/>
</dbReference>
<sequence length="1066" mass="117460">MKNSDLIRSKRHRFDHFSNSDRPVLPRKKHKHVLLNTASVHIKPLGLPLVSTCSNSSSESIRLGPYKPYTIGRSRKHCDSVFEDRRVSKKHCQILFDALNRKICICDSVFWFGSSGGGSTRVRVSLNGVFVNGVRIGRGEVAELGAGDEVSLVCGKDRGCGFGVRIGFVVQRIVFVEEVFDRSLSCLYPRQCGGVTGRVNLLLTQCRQIMHSNDPIWCIQKSNSILARLDSVLAFLMPSKDIECQVGGVPELRGGALAEQPGGEGLPDDRRVEIVNGNKVQVNSITCHRETIVVSEVNPSSEGYNGDGNHLLQAEDVEAFIGNGVANSKPKMSVLDPVVKENTQFHGGSQGENRRASISPPGNRFYLNRLQSIGHDSLGDHAVVSLPELLYPVESLLRIFVATFTVDILWYPPFPEVVAFGKDRRKSGIACHHPKLLVLQREDSIRVVITSANLGAKQWNSVTNTVWWQDFPRYSRHDNLSLFTQFPDGDINQGSNSDFAAQLAGFMASLLADVPSQAHWILELTKYDFKGAVGHLVASVPGIHSLRAPSILKSMYFLPGNTCASRSEGAKVLGSVETSVVGLSHLFRTSADSNGAQIKKLASFIAKCHENANGMLEILLRRNRNIPADANAVSILVPNPEDFSQGDCVQLGFLPRNVAKWVAPLSDIGLFRFSGCVYPKEVLATALDGSTSKVQMILYVSQGPAFSDMSKIVQSEQVSAICSLVASMQRSSGIWRLQEVLSHYKWPEHLETDFLFCASSIGSVNPQFLAAFSAAAGKTVAQFPESEESDPDWGCWSASQELKNPSIRIIFPTIERVKNASCGILASKYLLCFSQKTWQRLRNIDILRDAIPYPSDRVNHPCMSRSCFGVSCAMNDFNHKDWDVMVLTSSNIELFRVARRRFQSKKDSSSFGWVYSGSHNLSAAAWGRPIYKSIEINAVGAVKSNSVLGSRLHICNYELGIIFIVPPPDSTASSKHKTANLDDIVLPFVVPAPKYKTSDTPATAQAMREALVDRGRQMFMESAAAGEVMDEEVPDDEEDDIAVASDFFTEEKEDEKAYADKLWSQS</sequence>
<evidence type="ECO:0000256" key="4">
    <source>
        <dbReference type="PIRSR" id="PIRSR610347-2"/>
    </source>
</evidence>
<dbReference type="PANTHER" id="PTHR12415:SF3">
    <property type="entry name" value="OS04G0403400 PROTEIN"/>
    <property type="match status" value="1"/>
</dbReference>
<dbReference type="GO" id="GO:0008081">
    <property type="term" value="F:phosphoric diester hydrolase activity"/>
    <property type="evidence" value="ECO:0007669"/>
    <property type="project" value="InterPro"/>
</dbReference>
<dbReference type="GO" id="GO:0006281">
    <property type="term" value="P:DNA repair"/>
    <property type="evidence" value="ECO:0007669"/>
    <property type="project" value="InterPro"/>
</dbReference>
<dbReference type="Pfam" id="PF08797">
    <property type="entry name" value="HIRAN"/>
    <property type="match status" value="1"/>
</dbReference>
<dbReference type="Gene3D" id="3.30.70.2330">
    <property type="match status" value="1"/>
</dbReference>
<dbReference type="SUPFAM" id="SSF56024">
    <property type="entry name" value="Phospholipase D/nuclease"/>
    <property type="match status" value="2"/>
</dbReference>
<dbReference type="Proteomes" id="UP000428333">
    <property type="component" value="Linkage Group LG01"/>
</dbReference>
<feature type="domain" description="FHA" evidence="6">
    <location>
        <begin position="69"/>
        <end position="136"/>
    </location>
</feature>
<dbReference type="GO" id="GO:0008270">
    <property type="term" value="F:zinc ion binding"/>
    <property type="evidence" value="ECO:0007669"/>
    <property type="project" value="InterPro"/>
</dbReference>
<protein>
    <recommendedName>
        <fullName evidence="6">FHA domain-containing protein</fullName>
    </recommendedName>
</protein>
<dbReference type="SMART" id="SM00910">
    <property type="entry name" value="HIRAN"/>
    <property type="match status" value="1"/>
</dbReference>
<dbReference type="Gene3D" id="3.30.870.10">
    <property type="entry name" value="Endonuclease Chain A"/>
    <property type="match status" value="2"/>
</dbReference>
<dbReference type="Gene3D" id="2.60.200.20">
    <property type="match status" value="1"/>
</dbReference>
<reference evidence="7 8" key="1">
    <citation type="journal article" date="2019" name="Genome Biol. Evol.">
        <title>The Rhododendron genome and chromosomal organization provide insight into shared whole-genome duplications across the heath family (Ericaceae).</title>
        <authorList>
            <person name="Soza V.L."/>
            <person name="Lindsley D."/>
            <person name="Waalkes A."/>
            <person name="Ramage E."/>
            <person name="Patwardhan R.P."/>
            <person name="Burton J.N."/>
            <person name="Adey A."/>
            <person name="Kumar A."/>
            <person name="Qiu R."/>
            <person name="Shendure J."/>
            <person name="Hall B."/>
        </authorList>
    </citation>
    <scope>NUCLEOTIDE SEQUENCE [LARGE SCALE GENOMIC DNA]</scope>
    <source>
        <strain evidence="7">RSF 1966-606</strain>
    </source>
</reference>
<evidence type="ECO:0000256" key="1">
    <source>
        <dbReference type="ARBA" id="ARBA00022723"/>
    </source>
</evidence>
<proteinExistence type="predicted"/>
<dbReference type="EMBL" id="QEFC01000018">
    <property type="protein sequence ID" value="KAE9467654.1"/>
    <property type="molecule type" value="Genomic_DNA"/>
</dbReference>
<accession>A0A6A4MLE5</accession>
<evidence type="ECO:0000256" key="3">
    <source>
        <dbReference type="PIRSR" id="PIRSR610347-1"/>
    </source>
</evidence>
<dbReference type="OrthoDB" id="47785at2759"/>
<keyword evidence="1" id="KW-0479">Metal-binding</keyword>
<evidence type="ECO:0000256" key="5">
    <source>
        <dbReference type="PIRSR" id="PIRSR610347-3"/>
    </source>
</evidence>
<dbReference type="GO" id="GO:0005634">
    <property type="term" value="C:nucleus"/>
    <property type="evidence" value="ECO:0007669"/>
    <property type="project" value="InterPro"/>
</dbReference>
<evidence type="ECO:0000313" key="8">
    <source>
        <dbReference type="Proteomes" id="UP000428333"/>
    </source>
</evidence>
<evidence type="ECO:0000256" key="2">
    <source>
        <dbReference type="ARBA" id="ARBA00022801"/>
    </source>
</evidence>
<keyword evidence="8" id="KW-1185">Reference proteome</keyword>
<dbReference type="PROSITE" id="PS50006">
    <property type="entry name" value="FHA_DOMAIN"/>
    <property type="match status" value="1"/>
</dbReference>
<comment type="caution">
    <text evidence="7">The sequence shown here is derived from an EMBL/GenBank/DDBJ whole genome shotgun (WGS) entry which is preliminary data.</text>
</comment>
<dbReference type="PANTHER" id="PTHR12415">
    <property type="entry name" value="TYROSYL-DNA PHOSPHODIESTERASE 1"/>
    <property type="match status" value="1"/>
</dbReference>
<dbReference type="Pfam" id="PF00498">
    <property type="entry name" value="FHA"/>
    <property type="match status" value="1"/>
</dbReference>
<evidence type="ECO:0000313" key="7">
    <source>
        <dbReference type="EMBL" id="KAE9467654.1"/>
    </source>
</evidence>
<name>A0A6A4MLE5_9ERIC</name>
<feature type="active site" description="Nucleophile" evidence="3">
    <location>
        <position position="433"/>
    </location>
</feature>
<dbReference type="InterPro" id="IPR010347">
    <property type="entry name" value="Tdp1"/>
</dbReference>
<keyword evidence="2" id="KW-0378">Hydrolase</keyword>
<gene>
    <name evidence="7" type="ORF">C3L33_00438</name>
</gene>
<dbReference type="SMART" id="SM00240">
    <property type="entry name" value="FHA"/>
    <property type="match status" value="1"/>
</dbReference>
<feature type="site" description="Interaction with DNA" evidence="5">
    <location>
        <position position="922"/>
    </location>
</feature>